<dbReference type="Proteomes" id="UP000281955">
    <property type="component" value="Unassembled WGS sequence"/>
</dbReference>
<name>A0A420XPG8_9ACTN</name>
<proteinExistence type="predicted"/>
<dbReference type="InParanoid" id="A0A420XPG8"/>
<dbReference type="PANTHER" id="PTHR36454:SF1">
    <property type="entry name" value="DUF1015 DOMAIN-CONTAINING PROTEIN"/>
    <property type="match status" value="1"/>
</dbReference>
<dbReference type="RefSeq" id="WP_121193841.1">
    <property type="nucleotide sequence ID" value="NZ_RBWV01000012.1"/>
</dbReference>
<dbReference type="Pfam" id="PF06245">
    <property type="entry name" value="DUF1015"/>
    <property type="match status" value="1"/>
</dbReference>
<accession>A0A420XPG8</accession>
<evidence type="ECO:0000313" key="2">
    <source>
        <dbReference type="Proteomes" id="UP000281955"/>
    </source>
</evidence>
<dbReference type="PANTHER" id="PTHR36454">
    <property type="entry name" value="LMO2823 PROTEIN"/>
    <property type="match status" value="1"/>
</dbReference>
<protein>
    <submittedName>
        <fullName evidence="1">Uncharacterized protein (DUF1015 family)</fullName>
    </submittedName>
</protein>
<dbReference type="InterPro" id="IPR008323">
    <property type="entry name" value="UCP033563"/>
</dbReference>
<organism evidence="1 2">
    <name type="scientific">Motilibacter peucedani</name>
    <dbReference type="NCBI Taxonomy" id="598650"/>
    <lineage>
        <taxon>Bacteria</taxon>
        <taxon>Bacillati</taxon>
        <taxon>Actinomycetota</taxon>
        <taxon>Actinomycetes</taxon>
        <taxon>Motilibacterales</taxon>
        <taxon>Motilibacteraceae</taxon>
        <taxon>Motilibacter</taxon>
    </lineage>
</organism>
<sequence>MVDLAPMRALRPVPAAAARVLAPPYDVVDVASARALAGDPDSFLHVSRPEIDLPDAVDPADQQVYAAAGAALERLVAREVLRRDPAPAYFAYRRSDAHGSQTGLVGCASVDDYESGVIATHESTRPDKELDRVRHVDAVDAHDEPVFLIAPPTAVLREVIATATAGDPETDAVAHDGVRHQVWPVTSAAAVEDVRAALAALPRAYVADGHHRSAAAARVRRLRRERGQLSPGADAFLAVLVPADDVRVLAYDRLVLDTGGLPAEELPAALRAAGFTVAETDDGPGGGRPQQRHCFGVRVGHRWWTATTAPGSVNERDPVASLDVALLQDRVLEPLLGIRDPRTEPRLAFVGGEVGTDALAGRADAVAGSVAFALHPTSVAELVACADAGVDMPPKSTWFDPKLGSGLFVHPLG</sequence>
<gene>
    <name evidence="1" type="ORF">CLV35_2573</name>
</gene>
<reference evidence="1 2" key="1">
    <citation type="submission" date="2018-10" db="EMBL/GenBank/DDBJ databases">
        <title>Genomic Encyclopedia of Archaeal and Bacterial Type Strains, Phase II (KMG-II): from individual species to whole genera.</title>
        <authorList>
            <person name="Goeker M."/>
        </authorList>
    </citation>
    <scope>NUCLEOTIDE SEQUENCE [LARGE SCALE GENOMIC DNA]</scope>
    <source>
        <strain evidence="1 2">RP-AC37</strain>
    </source>
</reference>
<dbReference type="PIRSF" id="PIRSF033563">
    <property type="entry name" value="UCP033563"/>
    <property type="match status" value="1"/>
</dbReference>
<keyword evidence="2" id="KW-1185">Reference proteome</keyword>
<dbReference type="OrthoDB" id="9781616at2"/>
<evidence type="ECO:0000313" key="1">
    <source>
        <dbReference type="EMBL" id="RKS74074.1"/>
    </source>
</evidence>
<comment type="caution">
    <text evidence="1">The sequence shown here is derived from an EMBL/GenBank/DDBJ whole genome shotgun (WGS) entry which is preliminary data.</text>
</comment>
<dbReference type="EMBL" id="RBWV01000012">
    <property type="protein sequence ID" value="RKS74074.1"/>
    <property type="molecule type" value="Genomic_DNA"/>
</dbReference>
<dbReference type="AlphaFoldDB" id="A0A420XPG8"/>